<protein>
    <submittedName>
        <fullName evidence="1">Receptor-like serine/threonine-protein kinase SD1-7</fullName>
    </submittedName>
</protein>
<dbReference type="GO" id="GO:0016301">
    <property type="term" value="F:kinase activity"/>
    <property type="evidence" value="ECO:0007669"/>
    <property type="project" value="UniProtKB-KW"/>
</dbReference>
<accession>A0A834TD63</accession>
<evidence type="ECO:0000313" key="2">
    <source>
        <dbReference type="Proteomes" id="UP000634136"/>
    </source>
</evidence>
<keyword evidence="2" id="KW-1185">Reference proteome</keyword>
<evidence type="ECO:0000313" key="1">
    <source>
        <dbReference type="EMBL" id="KAF7814994.1"/>
    </source>
</evidence>
<dbReference type="Proteomes" id="UP000634136">
    <property type="component" value="Unassembled WGS sequence"/>
</dbReference>
<name>A0A834TD63_9FABA</name>
<gene>
    <name evidence="1" type="ORF">G2W53_028963</name>
</gene>
<proteinExistence type="predicted"/>
<dbReference type="EMBL" id="JAAIUW010000009">
    <property type="protein sequence ID" value="KAF7814994.1"/>
    <property type="molecule type" value="Genomic_DNA"/>
</dbReference>
<keyword evidence="1" id="KW-0675">Receptor</keyword>
<dbReference type="OrthoDB" id="785331at2759"/>
<keyword evidence="1" id="KW-0808">Transferase</keyword>
<sequence>MNVGVDFTSGMSWSLRSWKNEEDPSPGVFSLEVEEDDNYMYEKLIIRIKKGSEIY</sequence>
<reference evidence="1" key="1">
    <citation type="submission" date="2020-09" db="EMBL/GenBank/DDBJ databases">
        <title>Genome-Enabled Discovery of Anthraquinone Biosynthesis in Senna tora.</title>
        <authorList>
            <person name="Kang S.-H."/>
            <person name="Pandey R.P."/>
            <person name="Lee C.-M."/>
            <person name="Sim J.-S."/>
            <person name="Jeong J.-T."/>
            <person name="Choi B.-S."/>
            <person name="Jung M."/>
            <person name="Ginzburg D."/>
            <person name="Zhao K."/>
            <person name="Won S.Y."/>
            <person name="Oh T.-J."/>
            <person name="Yu Y."/>
            <person name="Kim N.-H."/>
            <person name="Lee O.R."/>
            <person name="Lee T.-H."/>
            <person name="Bashyal P."/>
            <person name="Kim T.-S."/>
            <person name="Lee W.-H."/>
            <person name="Kawkins C."/>
            <person name="Kim C.-K."/>
            <person name="Kim J.S."/>
            <person name="Ahn B.O."/>
            <person name="Rhee S.Y."/>
            <person name="Sohng J.K."/>
        </authorList>
    </citation>
    <scope>NUCLEOTIDE SEQUENCE</scope>
    <source>
        <tissue evidence="1">Leaf</tissue>
    </source>
</reference>
<comment type="caution">
    <text evidence="1">The sequence shown here is derived from an EMBL/GenBank/DDBJ whole genome shotgun (WGS) entry which is preliminary data.</text>
</comment>
<organism evidence="1 2">
    <name type="scientific">Senna tora</name>
    <dbReference type="NCBI Taxonomy" id="362788"/>
    <lineage>
        <taxon>Eukaryota</taxon>
        <taxon>Viridiplantae</taxon>
        <taxon>Streptophyta</taxon>
        <taxon>Embryophyta</taxon>
        <taxon>Tracheophyta</taxon>
        <taxon>Spermatophyta</taxon>
        <taxon>Magnoliopsida</taxon>
        <taxon>eudicotyledons</taxon>
        <taxon>Gunneridae</taxon>
        <taxon>Pentapetalae</taxon>
        <taxon>rosids</taxon>
        <taxon>fabids</taxon>
        <taxon>Fabales</taxon>
        <taxon>Fabaceae</taxon>
        <taxon>Caesalpinioideae</taxon>
        <taxon>Cassia clade</taxon>
        <taxon>Senna</taxon>
    </lineage>
</organism>
<keyword evidence="1" id="KW-0418">Kinase</keyword>
<dbReference type="AlphaFoldDB" id="A0A834TD63"/>